<evidence type="ECO:0000256" key="3">
    <source>
        <dbReference type="ARBA" id="ARBA00022692"/>
    </source>
</evidence>
<evidence type="ECO:0000259" key="7">
    <source>
        <dbReference type="Pfam" id="PF07694"/>
    </source>
</evidence>
<organism evidence="8 9">
    <name type="scientific">Paenibacillus roseopurpureus</name>
    <dbReference type="NCBI Taxonomy" id="2918901"/>
    <lineage>
        <taxon>Bacteria</taxon>
        <taxon>Bacillati</taxon>
        <taxon>Bacillota</taxon>
        <taxon>Bacilli</taxon>
        <taxon>Bacillales</taxon>
        <taxon>Paenibacillaceae</taxon>
        <taxon>Paenibacillus</taxon>
    </lineage>
</organism>
<name>A0AA96RKC4_9BACL</name>
<gene>
    <name evidence="8" type="ORF">MJB10_24510</name>
</gene>
<feature type="transmembrane region" description="Helical" evidence="6">
    <location>
        <begin position="7"/>
        <end position="28"/>
    </location>
</feature>
<keyword evidence="9" id="KW-1185">Reference proteome</keyword>
<sequence length="139" mass="15728">MTLMRELMINFAVITVFVVFIEQIYHLMKWDQRPPWMYKVFAGLVNGFLCIALLNFSVHIDTNVTFNFRGVGLMLSAYSGGFVSVMISFILSCIGRNIVEGGMPFPQVIIGFLALTGASIIFTKAKTFWGKWLYGVSFF</sequence>
<protein>
    <submittedName>
        <fullName evidence="8">LytS/YhcK type 5TM receptor domain-containing protein</fullName>
    </submittedName>
</protein>
<evidence type="ECO:0000256" key="2">
    <source>
        <dbReference type="ARBA" id="ARBA00022475"/>
    </source>
</evidence>
<keyword evidence="3 6" id="KW-0812">Transmembrane</keyword>
<evidence type="ECO:0000256" key="1">
    <source>
        <dbReference type="ARBA" id="ARBA00004651"/>
    </source>
</evidence>
<feature type="transmembrane region" description="Helical" evidence="6">
    <location>
        <begin position="40"/>
        <end position="58"/>
    </location>
</feature>
<dbReference type="RefSeq" id="WP_314799657.1">
    <property type="nucleotide sequence ID" value="NZ_CP130319.1"/>
</dbReference>
<keyword evidence="8" id="KW-0675">Receptor</keyword>
<dbReference type="GO" id="GO:0071555">
    <property type="term" value="P:cell wall organization"/>
    <property type="evidence" value="ECO:0007669"/>
    <property type="project" value="InterPro"/>
</dbReference>
<keyword evidence="5 6" id="KW-0472">Membrane</keyword>
<evidence type="ECO:0000256" key="4">
    <source>
        <dbReference type="ARBA" id="ARBA00022989"/>
    </source>
</evidence>
<keyword evidence="2" id="KW-1003">Cell membrane</keyword>
<feature type="domain" description="Signal transduction histidine kinase 5TM receptor LytS transmembrane region" evidence="7">
    <location>
        <begin position="25"/>
        <end position="127"/>
    </location>
</feature>
<evidence type="ECO:0000256" key="6">
    <source>
        <dbReference type="SAM" id="Phobius"/>
    </source>
</evidence>
<accession>A0AA96RKC4</accession>
<evidence type="ECO:0000313" key="9">
    <source>
        <dbReference type="Proteomes" id="UP001304650"/>
    </source>
</evidence>
<comment type="subcellular location">
    <subcellularLocation>
        <location evidence="1">Cell membrane</location>
        <topology evidence="1">Multi-pass membrane protein</topology>
    </subcellularLocation>
</comment>
<reference evidence="8" key="1">
    <citation type="submission" date="2022-02" db="EMBL/GenBank/DDBJ databases">
        <title>Paenibacillus sp. MBLB1832 Whole Genome Shotgun Sequencing.</title>
        <authorList>
            <person name="Hwang C.Y."/>
            <person name="Cho E.-S."/>
            <person name="Seo M.-J."/>
        </authorList>
    </citation>
    <scope>NUCLEOTIDE SEQUENCE</scope>
    <source>
        <strain evidence="8">MBLB1832</strain>
    </source>
</reference>
<keyword evidence="4 6" id="KW-1133">Transmembrane helix</keyword>
<evidence type="ECO:0000256" key="5">
    <source>
        <dbReference type="ARBA" id="ARBA00023136"/>
    </source>
</evidence>
<dbReference type="InterPro" id="IPR011620">
    <property type="entry name" value="Sig_transdc_His_kinase_LytS_TM"/>
</dbReference>
<feature type="transmembrane region" description="Helical" evidence="6">
    <location>
        <begin position="70"/>
        <end position="91"/>
    </location>
</feature>
<feature type="transmembrane region" description="Helical" evidence="6">
    <location>
        <begin position="103"/>
        <end position="122"/>
    </location>
</feature>
<dbReference type="GO" id="GO:0000155">
    <property type="term" value="F:phosphorelay sensor kinase activity"/>
    <property type="evidence" value="ECO:0007669"/>
    <property type="project" value="InterPro"/>
</dbReference>
<dbReference type="KEGG" id="proo:MJB10_24510"/>
<dbReference type="EMBL" id="CP130319">
    <property type="protein sequence ID" value="WNR44209.1"/>
    <property type="molecule type" value="Genomic_DNA"/>
</dbReference>
<dbReference type="Pfam" id="PF07694">
    <property type="entry name" value="5TM-5TMR_LYT"/>
    <property type="match status" value="1"/>
</dbReference>
<dbReference type="Proteomes" id="UP001304650">
    <property type="component" value="Chromosome"/>
</dbReference>
<dbReference type="AlphaFoldDB" id="A0AA96RKC4"/>
<evidence type="ECO:0000313" key="8">
    <source>
        <dbReference type="EMBL" id="WNR44209.1"/>
    </source>
</evidence>
<proteinExistence type="predicted"/>
<dbReference type="GO" id="GO:0005886">
    <property type="term" value="C:plasma membrane"/>
    <property type="evidence" value="ECO:0007669"/>
    <property type="project" value="UniProtKB-SubCell"/>
</dbReference>